<feature type="domain" description="NADPH-dependent FMN reductase-like" evidence="1">
    <location>
        <begin position="4"/>
        <end position="149"/>
    </location>
</feature>
<dbReference type="Proteomes" id="UP000262969">
    <property type="component" value="Unassembled WGS sequence"/>
</dbReference>
<evidence type="ECO:0000313" key="2">
    <source>
        <dbReference type="EMBL" id="HCL04353.1"/>
    </source>
</evidence>
<evidence type="ECO:0000313" key="3">
    <source>
        <dbReference type="Proteomes" id="UP000262969"/>
    </source>
</evidence>
<evidence type="ECO:0000259" key="1">
    <source>
        <dbReference type="Pfam" id="PF03358"/>
    </source>
</evidence>
<dbReference type="PANTHER" id="PTHR30543">
    <property type="entry name" value="CHROMATE REDUCTASE"/>
    <property type="match status" value="1"/>
</dbReference>
<gene>
    <name evidence="2" type="ORF">DHW61_18415</name>
</gene>
<proteinExistence type="predicted"/>
<dbReference type="AlphaFoldDB" id="A0A3D2XCM7"/>
<dbReference type="Pfam" id="PF03358">
    <property type="entry name" value="FMN_red"/>
    <property type="match status" value="1"/>
</dbReference>
<organism evidence="2 3">
    <name type="scientific">Lachnoclostridium phytofermentans</name>
    <dbReference type="NCBI Taxonomy" id="66219"/>
    <lineage>
        <taxon>Bacteria</taxon>
        <taxon>Bacillati</taxon>
        <taxon>Bacillota</taxon>
        <taxon>Clostridia</taxon>
        <taxon>Lachnospirales</taxon>
        <taxon>Lachnospiraceae</taxon>
    </lineage>
</organism>
<dbReference type="Gene3D" id="3.40.50.360">
    <property type="match status" value="1"/>
</dbReference>
<comment type="caution">
    <text evidence="2">The sequence shown here is derived from an EMBL/GenBank/DDBJ whole genome shotgun (WGS) entry which is preliminary data.</text>
</comment>
<reference evidence="2 3" key="1">
    <citation type="journal article" date="2018" name="Nat. Biotechnol.">
        <title>A standardized bacterial taxonomy based on genome phylogeny substantially revises the tree of life.</title>
        <authorList>
            <person name="Parks D.H."/>
            <person name="Chuvochina M."/>
            <person name="Waite D.W."/>
            <person name="Rinke C."/>
            <person name="Skarshewski A."/>
            <person name="Chaumeil P.A."/>
            <person name="Hugenholtz P."/>
        </authorList>
    </citation>
    <scope>NUCLEOTIDE SEQUENCE [LARGE SCALE GENOMIC DNA]</scope>
    <source>
        <strain evidence="2">UBA11728</strain>
    </source>
</reference>
<accession>A0A3D2XCM7</accession>
<protein>
    <submittedName>
        <fullName evidence="2">NADPH-dependent FMN reductase</fullName>
    </submittedName>
</protein>
<dbReference type="InterPro" id="IPR050712">
    <property type="entry name" value="NAD(P)H-dep_reductase"/>
</dbReference>
<dbReference type="PANTHER" id="PTHR30543:SF21">
    <property type="entry name" value="NAD(P)H-DEPENDENT FMN REDUCTASE LOT6"/>
    <property type="match status" value="1"/>
</dbReference>
<dbReference type="InterPro" id="IPR005025">
    <property type="entry name" value="FMN_Rdtase-like_dom"/>
</dbReference>
<dbReference type="SUPFAM" id="SSF52218">
    <property type="entry name" value="Flavoproteins"/>
    <property type="match status" value="1"/>
</dbReference>
<dbReference type="GO" id="GO:0005829">
    <property type="term" value="C:cytosol"/>
    <property type="evidence" value="ECO:0007669"/>
    <property type="project" value="TreeGrafter"/>
</dbReference>
<dbReference type="InterPro" id="IPR029039">
    <property type="entry name" value="Flavoprotein-like_sf"/>
</dbReference>
<name>A0A3D2XCM7_9FIRM</name>
<sequence length="184" mass="20844">MSVTIGVFVGSLRRDSFCKKVADTFQSLIPDRYEMKFIDISNLQIYNQDYDDDGNTPQEWETFRKEVKELDGFLFVTPEYNRSIPPVLKNALDIASRPYGQNVWSGKPGAILSVSPGNLGGFGANHHLRQVLSFLNVYTMQQPEVYLSNIVNSLDEQGNISNESTIKFMQDVANAFVSWLDKFS</sequence>
<dbReference type="GO" id="GO:0010181">
    <property type="term" value="F:FMN binding"/>
    <property type="evidence" value="ECO:0007669"/>
    <property type="project" value="TreeGrafter"/>
</dbReference>
<dbReference type="EMBL" id="DPVV01000605">
    <property type="protein sequence ID" value="HCL04353.1"/>
    <property type="molecule type" value="Genomic_DNA"/>
</dbReference>
<dbReference type="GO" id="GO:0016491">
    <property type="term" value="F:oxidoreductase activity"/>
    <property type="evidence" value="ECO:0007669"/>
    <property type="project" value="InterPro"/>
</dbReference>